<name>A0AAW9N1B2_9FIRM</name>
<comment type="caution">
    <text evidence="2">The sequence shown here is derived from an EMBL/GenBank/DDBJ whole genome shotgun (WGS) entry which is preliminary data.</text>
</comment>
<evidence type="ECO:0000313" key="2">
    <source>
        <dbReference type="EMBL" id="MEB3430062.1"/>
    </source>
</evidence>
<gene>
    <name evidence="2" type="ORF">VLK81_08685</name>
</gene>
<protein>
    <submittedName>
        <fullName evidence="2">Zinc ribbon domain-containing protein</fullName>
    </submittedName>
</protein>
<keyword evidence="3" id="KW-1185">Reference proteome</keyword>
<evidence type="ECO:0000313" key="3">
    <source>
        <dbReference type="Proteomes" id="UP001357733"/>
    </source>
</evidence>
<feature type="transmembrane region" description="Helical" evidence="1">
    <location>
        <begin position="173"/>
        <end position="190"/>
    </location>
</feature>
<dbReference type="RefSeq" id="WP_324620222.1">
    <property type="nucleotide sequence ID" value="NZ_JAYKOT010000003.1"/>
</dbReference>
<dbReference type="EMBL" id="JAYKOT010000003">
    <property type="protein sequence ID" value="MEB3430062.1"/>
    <property type="molecule type" value="Genomic_DNA"/>
</dbReference>
<evidence type="ECO:0000256" key="1">
    <source>
        <dbReference type="SAM" id="Phobius"/>
    </source>
</evidence>
<feature type="transmembrane region" description="Helical" evidence="1">
    <location>
        <begin position="239"/>
        <end position="261"/>
    </location>
</feature>
<keyword evidence="1" id="KW-1133">Transmembrane helix</keyword>
<feature type="transmembrane region" description="Helical" evidence="1">
    <location>
        <begin position="105"/>
        <end position="127"/>
    </location>
</feature>
<dbReference type="Proteomes" id="UP001357733">
    <property type="component" value="Unassembled WGS sequence"/>
</dbReference>
<organism evidence="2 3">
    <name type="scientific">Citroniella saccharovorans</name>
    <dbReference type="NCBI Taxonomy" id="2053367"/>
    <lineage>
        <taxon>Bacteria</taxon>
        <taxon>Bacillati</taxon>
        <taxon>Bacillota</taxon>
        <taxon>Tissierellia</taxon>
        <taxon>Tissierellales</taxon>
        <taxon>Peptoniphilaceae</taxon>
        <taxon>Citroniella</taxon>
    </lineage>
</organism>
<feature type="transmembrane region" description="Helical" evidence="1">
    <location>
        <begin position="196"/>
        <end position="219"/>
    </location>
</feature>
<keyword evidence="1" id="KW-0472">Membrane</keyword>
<feature type="transmembrane region" description="Helical" evidence="1">
    <location>
        <begin position="133"/>
        <end position="152"/>
    </location>
</feature>
<proteinExistence type="predicted"/>
<keyword evidence="1" id="KW-0812">Transmembrane</keyword>
<dbReference type="AlphaFoldDB" id="A0AAW9N1B2"/>
<reference evidence="2 3" key="1">
    <citation type="submission" date="2024-01" db="EMBL/GenBank/DDBJ databases">
        <title>Complete genome sequence of Citroniella saccharovorans strain M6.X9, isolated from human fecal sample.</title>
        <authorList>
            <person name="Cheng G."/>
            <person name="Westerholm M."/>
            <person name="Schnurer A."/>
        </authorList>
    </citation>
    <scope>NUCLEOTIDE SEQUENCE [LARGE SCALE GENOMIC DNA]</scope>
    <source>
        <strain evidence="2 3">DSM 29873</strain>
    </source>
</reference>
<accession>A0AAW9N1B2</accession>
<sequence>MKCRKCGAELGEAKFCPECGEKRIDLEENLFEETTYSKTESENRENNEAFDDNTYTYKTDYKKSNSFKMSEPKLDLKSDGLYNAIVAFRRFLDPLMIWIRNNKPLSTILLIAALLISNFSVYIALGAFGLKNLAGIIIVFYLLGIGLNFLFVKLVSSFALGKYKVHPFSNTRVLLFMNIAGLVSSIIGLLNGKNAILLGIIIAIITTLISSFIFVSLSLDLFDNRFYQTVGVRFMLTELIVTILISLLAGVIIAIIAANIFNNIGNSFDSFDSFFNY</sequence>